<gene>
    <name evidence="1" type="ORF">JRQ81_010470</name>
</gene>
<comment type="caution">
    <text evidence="1">The sequence shown here is derived from an EMBL/GenBank/DDBJ whole genome shotgun (WGS) entry which is preliminary data.</text>
</comment>
<dbReference type="Proteomes" id="UP001142489">
    <property type="component" value="Unassembled WGS sequence"/>
</dbReference>
<sequence length="68" mass="7191">MEAEGHPGNGLDLDTMDSGFADGECGSPIDLECQGRQAGNGYAGAEDEKEACLASYVRQWVSCHQLKA</sequence>
<dbReference type="OrthoDB" id="8939865at2759"/>
<protein>
    <submittedName>
        <fullName evidence="1">Uncharacterized protein</fullName>
    </submittedName>
</protein>
<dbReference type="EMBL" id="JAPFRF010000021">
    <property type="protein sequence ID" value="KAJ7306104.1"/>
    <property type="molecule type" value="Genomic_DNA"/>
</dbReference>
<reference evidence="1" key="1">
    <citation type="journal article" date="2023" name="DNA Res.">
        <title>Chromosome-level genome assembly of Phrynocephalus forsythii using third-generation DNA sequencing and Hi-C analysis.</title>
        <authorList>
            <person name="Qi Y."/>
            <person name="Zhao W."/>
            <person name="Zhao Y."/>
            <person name="Niu C."/>
            <person name="Cao S."/>
            <person name="Zhang Y."/>
        </authorList>
    </citation>
    <scope>NUCLEOTIDE SEQUENCE</scope>
    <source>
        <tissue evidence="1">Muscle</tissue>
    </source>
</reference>
<keyword evidence="2" id="KW-1185">Reference proteome</keyword>
<dbReference type="AlphaFoldDB" id="A0A9Q1ARD2"/>
<proteinExistence type="predicted"/>
<name>A0A9Q1ARD2_9SAUR</name>
<accession>A0A9Q1ARD2</accession>
<evidence type="ECO:0000313" key="1">
    <source>
        <dbReference type="EMBL" id="KAJ7306104.1"/>
    </source>
</evidence>
<evidence type="ECO:0000313" key="2">
    <source>
        <dbReference type="Proteomes" id="UP001142489"/>
    </source>
</evidence>
<organism evidence="1 2">
    <name type="scientific">Phrynocephalus forsythii</name>
    <dbReference type="NCBI Taxonomy" id="171643"/>
    <lineage>
        <taxon>Eukaryota</taxon>
        <taxon>Metazoa</taxon>
        <taxon>Chordata</taxon>
        <taxon>Craniata</taxon>
        <taxon>Vertebrata</taxon>
        <taxon>Euteleostomi</taxon>
        <taxon>Lepidosauria</taxon>
        <taxon>Squamata</taxon>
        <taxon>Bifurcata</taxon>
        <taxon>Unidentata</taxon>
        <taxon>Episquamata</taxon>
        <taxon>Toxicofera</taxon>
        <taxon>Iguania</taxon>
        <taxon>Acrodonta</taxon>
        <taxon>Agamidae</taxon>
        <taxon>Agaminae</taxon>
        <taxon>Phrynocephalus</taxon>
    </lineage>
</organism>